<protein>
    <recommendedName>
        <fullName evidence="4">Spore coat protein</fullName>
    </recommendedName>
</protein>
<evidence type="ECO:0000313" key="2">
    <source>
        <dbReference type="EMBL" id="EST12834.1"/>
    </source>
</evidence>
<dbReference type="eggNOG" id="ENOG5032Y7E">
    <property type="taxonomic scope" value="Bacteria"/>
</dbReference>
<dbReference type="EMBL" id="AWTC01000003">
    <property type="protein sequence ID" value="EST12834.1"/>
    <property type="molecule type" value="Genomic_DNA"/>
</dbReference>
<dbReference type="STRING" id="1395513.P343_04080"/>
<accession>V6J7S2</accession>
<sequence length="106" mass="12030">MSTATTKKKECEKHMNMQQQSGQTPMNFAQPPAILSTKDFLYIEDILSWNLAIIKKAHAYAAMCQDQDVIQAMNRTSQLHIRHYQDILNHLGKHIQTTAMAGGVMQ</sequence>
<dbReference type="PATRIC" id="fig|1395513.3.peg.836"/>
<dbReference type="AlphaFoldDB" id="V6J7S2"/>
<evidence type="ECO:0000256" key="1">
    <source>
        <dbReference type="SAM" id="MobiDB-lite"/>
    </source>
</evidence>
<reference evidence="2 3" key="1">
    <citation type="journal article" date="2013" name="Genome Announc.">
        <title>Genome Sequence of Sporolactobacillus laevolacticus DSM442, an Efficient Polymer-Grade D-Lactate Producer from Agricultural Waste Cottonseed as a Nitrogen Source.</title>
        <authorList>
            <person name="Wang H."/>
            <person name="Wang L."/>
            <person name="Ju J."/>
            <person name="Yu B."/>
            <person name="Ma Y."/>
        </authorList>
    </citation>
    <scope>NUCLEOTIDE SEQUENCE [LARGE SCALE GENOMIC DNA]</scope>
    <source>
        <strain evidence="2 3">DSM 442</strain>
    </source>
</reference>
<keyword evidence="3" id="KW-1185">Reference proteome</keyword>
<gene>
    <name evidence="2" type="ORF">P343_04080</name>
</gene>
<comment type="caution">
    <text evidence="2">The sequence shown here is derived from an EMBL/GenBank/DDBJ whole genome shotgun (WGS) entry which is preliminary data.</text>
</comment>
<organism evidence="2 3">
    <name type="scientific">Sporolactobacillus laevolacticus DSM 442</name>
    <dbReference type="NCBI Taxonomy" id="1395513"/>
    <lineage>
        <taxon>Bacteria</taxon>
        <taxon>Bacillati</taxon>
        <taxon>Bacillota</taxon>
        <taxon>Bacilli</taxon>
        <taxon>Bacillales</taxon>
        <taxon>Sporolactobacillaceae</taxon>
        <taxon>Sporolactobacillus</taxon>
    </lineage>
</organism>
<evidence type="ECO:0000313" key="3">
    <source>
        <dbReference type="Proteomes" id="UP000018296"/>
    </source>
</evidence>
<feature type="compositionally biased region" description="Polar residues" evidence="1">
    <location>
        <begin position="16"/>
        <end position="27"/>
    </location>
</feature>
<feature type="region of interest" description="Disordered" evidence="1">
    <location>
        <begin position="1"/>
        <end position="29"/>
    </location>
</feature>
<name>V6J7S2_9BACL</name>
<proteinExistence type="predicted"/>
<dbReference type="Proteomes" id="UP000018296">
    <property type="component" value="Unassembled WGS sequence"/>
</dbReference>
<evidence type="ECO:0008006" key="4">
    <source>
        <dbReference type="Google" id="ProtNLM"/>
    </source>
</evidence>